<dbReference type="AlphaFoldDB" id="A0A5K7WUU6"/>
<accession>A0A5K7WUU6</accession>
<gene>
    <name evidence="1" type="ORF">St703_01640</name>
</gene>
<name>A0A5K7WUU6_9BACL</name>
<evidence type="ECO:0000313" key="2">
    <source>
        <dbReference type="Proteomes" id="UP000326951"/>
    </source>
</evidence>
<dbReference type="EMBL" id="AP021853">
    <property type="protein sequence ID" value="BBN97459.1"/>
    <property type="molecule type" value="Genomic_DNA"/>
</dbReference>
<proteinExistence type="predicted"/>
<dbReference type="RefSeq" id="WP_269473187.1">
    <property type="nucleotide sequence ID" value="NZ_AP021853.1"/>
</dbReference>
<evidence type="ECO:0000313" key="1">
    <source>
        <dbReference type="EMBL" id="BBN97459.1"/>
    </source>
</evidence>
<organism evidence="1 2">
    <name type="scientific">Sporolactobacillus terrae</name>
    <dbReference type="NCBI Taxonomy" id="269673"/>
    <lineage>
        <taxon>Bacteria</taxon>
        <taxon>Bacillati</taxon>
        <taxon>Bacillota</taxon>
        <taxon>Bacilli</taxon>
        <taxon>Bacillales</taxon>
        <taxon>Sporolactobacillaceae</taxon>
        <taxon>Sporolactobacillus</taxon>
    </lineage>
</organism>
<dbReference type="Proteomes" id="UP000326951">
    <property type="component" value="Chromosome"/>
</dbReference>
<sequence>MTEIQKVSKLMETMKKRLSPERYERFVTTYEQLKKGNEVKAQ</sequence>
<reference evidence="1 2" key="1">
    <citation type="submission" date="2019-09" db="EMBL/GenBank/DDBJ databases">
        <title>Complete genome sequence of Sporolactobacillus terrae 70-3.</title>
        <authorList>
            <person name="Tanaka N."/>
            <person name="Shiwa Y."/>
            <person name="Fujita N."/>
            <person name="Tanasupawat S."/>
        </authorList>
    </citation>
    <scope>NUCLEOTIDE SEQUENCE [LARGE SCALE GENOMIC DNA]</scope>
    <source>
        <strain evidence="1 2">70-3</strain>
    </source>
</reference>
<protein>
    <submittedName>
        <fullName evidence="1">Uncharacterized protein</fullName>
    </submittedName>
</protein>